<evidence type="ECO:0000256" key="1">
    <source>
        <dbReference type="SAM" id="MobiDB-lite"/>
    </source>
</evidence>
<gene>
    <name evidence="2" type="ORF">S12H4_61780</name>
</gene>
<feature type="non-terminal residue" evidence="2">
    <location>
        <position position="1"/>
    </location>
</feature>
<protein>
    <submittedName>
        <fullName evidence="2">Uncharacterized protein</fullName>
    </submittedName>
</protein>
<dbReference type="AlphaFoldDB" id="X1VWA8"/>
<dbReference type="EMBL" id="BARW01041140">
    <property type="protein sequence ID" value="GAJ22711.1"/>
    <property type="molecule type" value="Genomic_DNA"/>
</dbReference>
<name>X1VWA8_9ZZZZ</name>
<accession>X1VWA8</accession>
<feature type="region of interest" description="Disordered" evidence="1">
    <location>
        <begin position="1"/>
        <end position="29"/>
    </location>
</feature>
<evidence type="ECO:0000313" key="2">
    <source>
        <dbReference type="EMBL" id="GAJ22711.1"/>
    </source>
</evidence>
<organism evidence="2">
    <name type="scientific">marine sediment metagenome</name>
    <dbReference type="NCBI Taxonomy" id="412755"/>
    <lineage>
        <taxon>unclassified sequences</taxon>
        <taxon>metagenomes</taxon>
        <taxon>ecological metagenomes</taxon>
    </lineage>
</organism>
<comment type="caution">
    <text evidence="2">The sequence shown here is derived from an EMBL/GenBank/DDBJ whole genome shotgun (WGS) entry which is preliminary data.</text>
</comment>
<sequence length="42" mass="4684">RWINTERGRSLVLRDGNPKQPDISIAKFGHGTREVGEAYSTA</sequence>
<reference evidence="2" key="1">
    <citation type="journal article" date="2014" name="Front. Microbiol.">
        <title>High frequency of phylogenetically diverse reductive dehalogenase-homologous genes in deep subseafloor sedimentary metagenomes.</title>
        <authorList>
            <person name="Kawai M."/>
            <person name="Futagami T."/>
            <person name="Toyoda A."/>
            <person name="Takaki Y."/>
            <person name="Nishi S."/>
            <person name="Hori S."/>
            <person name="Arai W."/>
            <person name="Tsubouchi T."/>
            <person name="Morono Y."/>
            <person name="Uchiyama I."/>
            <person name="Ito T."/>
            <person name="Fujiyama A."/>
            <person name="Inagaki F."/>
            <person name="Takami H."/>
        </authorList>
    </citation>
    <scope>NUCLEOTIDE SEQUENCE</scope>
    <source>
        <strain evidence="2">Expedition CK06-06</strain>
    </source>
</reference>
<proteinExistence type="predicted"/>